<evidence type="ECO:0000256" key="2">
    <source>
        <dbReference type="ARBA" id="ARBA00023125"/>
    </source>
</evidence>
<dbReference type="InterPro" id="IPR048046">
    <property type="entry name" value="Transpos_IS607"/>
</dbReference>
<dbReference type="Pfam" id="PF13411">
    <property type="entry name" value="MerR_1"/>
    <property type="match status" value="1"/>
</dbReference>
<proteinExistence type="predicted"/>
<dbReference type="InterPro" id="IPR000551">
    <property type="entry name" value="MerR-type_HTH_dom"/>
</dbReference>
<dbReference type="SUPFAM" id="SSF53041">
    <property type="entry name" value="Resolvase-like"/>
    <property type="match status" value="1"/>
</dbReference>
<evidence type="ECO:0000313" key="6">
    <source>
        <dbReference type="EMBL" id="GHO56187.1"/>
    </source>
</evidence>
<dbReference type="EMBL" id="BNJG01000002">
    <property type="protein sequence ID" value="GHO56187.1"/>
    <property type="molecule type" value="Genomic_DNA"/>
</dbReference>
<dbReference type="SUPFAM" id="SSF46955">
    <property type="entry name" value="Putative DNA-binding domain"/>
    <property type="match status" value="1"/>
</dbReference>
<dbReference type="RefSeq" id="WP_201372744.1">
    <property type="nucleotide sequence ID" value="NZ_BNJG01000002.1"/>
</dbReference>
<dbReference type="InterPro" id="IPR006118">
    <property type="entry name" value="Recombinase_CS"/>
</dbReference>
<dbReference type="InterPro" id="IPR036162">
    <property type="entry name" value="Resolvase-like_N_sf"/>
</dbReference>
<organism evidence="6 7">
    <name type="scientific">Ktedonobacter robiniae</name>
    <dbReference type="NCBI Taxonomy" id="2778365"/>
    <lineage>
        <taxon>Bacteria</taxon>
        <taxon>Bacillati</taxon>
        <taxon>Chloroflexota</taxon>
        <taxon>Ktedonobacteria</taxon>
        <taxon>Ktedonobacterales</taxon>
        <taxon>Ktedonobacteraceae</taxon>
        <taxon>Ktedonobacter</taxon>
    </lineage>
</organism>
<dbReference type="InterPro" id="IPR051491">
    <property type="entry name" value="Recombinase/Transposase-rel"/>
</dbReference>
<comment type="caution">
    <text evidence="6">The sequence shown here is derived from an EMBL/GenBank/DDBJ whole genome shotgun (WGS) entry which is preliminary data.</text>
</comment>
<dbReference type="InterPro" id="IPR006119">
    <property type="entry name" value="Resolv_N"/>
</dbReference>
<feature type="domain" description="Resolvase/invertase-type recombinase catalytic" evidence="5">
    <location>
        <begin position="60"/>
        <end position="202"/>
    </location>
</feature>
<feature type="active site" description="O-(5'-phospho-DNA)-serine intermediate" evidence="4">
    <location>
        <position position="68"/>
    </location>
</feature>
<evidence type="ECO:0000256" key="4">
    <source>
        <dbReference type="PROSITE-ProRule" id="PRU10137"/>
    </source>
</evidence>
<keyword evidence="1" id="KW-0229">DNA integration</keyword>
<gene>
    <name evidence="6" type="ORF">KSB_46620</name>
</gene>
<dbReference type="InterPro" id="IPR041718">
    <property type="entry name" value="IS607_transposase-like"/>
</dbReference>
<dbReference type="Gene3D" id="1.10.287.2170">
    <property type="match status" value="1"/>
</dbReference>
<keyword evidence="2" id="KW-0238">DNA-binding</keyword>
<dbReference type="InterPro" id="IPR009061">
    <property type="entry name" value="DNA-bd_dom_put_sf"/>
</dbReference>
<dbReference type="NCBIfam" id="NF033518">
    <property type="entry name" value="transpos_IS607"/>
    <property type="match status" value="1"/>
</dbReference>
<evidence type="ECO:0000259" key="5">
    <source>
        <dbReference type="PROSITE" id="PS51736"/>
    </source>
</evidence>
<dbReference type="PANTHER" id="PTHR36172:SF1">
    <property type="entry name" value="RESOLVASE-RELATED"/>
    <property type="match status" value="1"/>
</dbReference>
<protein>
    <submittedName>
        <fullName evidence="6">IS607 family transposase ISTko1</fullName>
    </submittedName>
</protein>
<evidence type="ECO:0000256" key="1">
    <source>
        <dbReference type="ARBA" id="ARBA00022908"/>
    </source>
</evidence>
<dbReference type="PROSITE" id="PS51736">
    <property type="entry name" value="RECOMBINASES_3"/>
    <property type="match status" value="1"/>
</dbReference>
<dbReference type="Gene3D" id="3.40.50.1390">
    <property type="entry name" value="Resolvase, N-terminal catalytic domain"/>
    <property type="match status" value="1"/>
</dbReference>
<dbReference type="PANTHER" id="PTHR36172">
    <property type="match status" value="1"/>
</dbReference>
<evidence type="ECO:0000313" key="7">
    <source>
        <dbReference type="Proteomes" id="UP000654345"/>
    </source>
</evidence>
<keyword evidence="3" id="KW-0233">DNA recombination</keyword>
<evidence type="ECO:0000256" key="3">
    <source>
        <dbReference type="ARBA" id="ARBA00023172"/>
    </source>
</evidence>
<sequence>MEHTYSPKQFGKLIGKSVNTLQKWDRKGILPAFRSPTNRRYYTHEQYLQYRGLISSEQGLVIAYARVSSPSQKKDLALQKEALRAYCLEHGINVDQWIEDIGSALNYKRKGFNQVIEHIELGQVARLIIGYEDRFVRFGYDWFEQFCERHGTQITVVNGELFSPEEELVRDLMAIVTVFSSQLPGLRSHRNLIRAAALGKDIKDDQDPQDQTPSHT</sequence>
<keyword evidence="7" id="KW-1185">Reference proteome</keyword>
<dbReference type="CDD" id="cd03769">
    <property type="entry name" value="SR_IS607_transposase_like"/>
    <property type="match status" value="1"/>
</dbReference>
<reference evidence="6 7" key="1">
    <citation type="journal article" date="2021" name="Int. J. Syst. Evol. Microbiol.">
        <title>Reticulibacter mediterranei gen. nov., sp. nov., within the new family Reticulibacteraceae fam. nov., and Ktedonospora formicarum gen. nov., sp. nov., Ktedonobacter robiniae sp. nov., Dictyobacter formicarum sp. nov. and Dictyobacter arantiisoli sp. nov., belonging to the class Ktedonobacteria.</title>
        <authorList>
            <person name="Yabe S."/>
            <person name="Zheng Y."/>
            <person name="Wang C.M."/>
            <person name="Sakai Y."/>
            <person name="Abe K."/>
            <person name="Yokota A."/>
            <person name="Donadio S."/>
            <person name="Cavaletti L."/>
            <person name="Monciardini P."/>
        </authorList>
    </citation>
    <scope>NUCLEOTIDE SEQUENCE [LARGE SCALE GENOMIC DNA]</scope>
    <source>
        <strain evidence="6 7">SOSP1-30</strain>
    </source>
</reference>
<dbReference type="Proteomes" id="UP000654345">
    <property type="component" value="Unassembled WGS sequence"/>
</dbReference>
<dbReference type="SMART" id="SM00857">
    <property type="entry name" value="Resolvase"/>
    <property type="match status" value="1"/>
</dbReference>
<dbReference type="PROSITE" id="PS00397">
    <property type="entry name" value="RECOMBINASES_1"/>
    <property type="match status" value="1"/>
</dbReference>
<accession>A0ABQ3UUW9</accession>
<dbReference type="Gene3D" id="1.10.1660.10">
    <property type="match status" value="1"/>
</dbReference>
<name>A0ABQ3UUW9_9CHLR</name>
<dbReference type="Pfam" id="PF00239">
    <property type="entry name" value="Resolvase"/>
    <property type="match status" value="1"/>
</dbReference>